<evidence type="ECO:0000313" key="1">
    <source>
        <dbReference type="EMBL" id="GLQ05866.1"/>
    </source>
</evidence>
<dbReference type="EMBL" id="BSNF01000001">
    <property type="protein sequence ID" value="GLQ05866.1"/>
    <property type="molecule type" value="Genomic_DNA"/>
</dbReference>
<name>A0ABQ5U2G7_9PROT</name>
<gene>
    <name evidence="1" type="ORF">GCM10007924_10870</name>
</gene>
<keyword evidence="2" id="KW-1185">Reference proteome</keyword>
<accession>A0ABQ5U2G7</accession>
<reference evidence="1" key="2">
    <citation type="submission" date="2023-01" db="EMBL/GenBank/DDBJ databases">
        <title>Draft genome sequence of Sneathiella chinensis strain NBRC 103408.</title>
        <authorList>
            <person name="Sun Q."/>
            <person name="Mori K."/>
        </authorList>
    </citation>
    <scope>NUCLEOTIDE SEQUENCE</scope>
    <source>
        <strain evidence="1">NBRC 103408</strain>
    </source>
</reference>
<dbReference type="RefSeq" id="WP_284347796.1">
    <property type="nucleotide sequence ID" value="NZ_BSNF01000001.1"/>
</dbReference>
<proteinExistence type="predicted"/>
<comment type="caution">
    <text evidence="1">The sequence shown here is derived from an EMBL/GenBank/DDBJ whole genome shotgun (WGS) entry which is preliminary data.</text>
</comment>
<protein>
    <submittedName>
        <fullName evidence="1">Uncharacterized protein</fullName>
    </submittedName>
</protein>
<organism evidence="1 2">
    <name type="scientific">Sneathiella chinensis</name>
    <dbReference type="NCBI Taxonomy" id="349750"/>
    <lineage>
        <taxon>Bacteria</taxon>
        <taxon>Pseudomonadati</taxon>
        <taxon>Pseudomonadota</taxon>
        <taxon>Alphaproteobacteria</taxon>
        <taxon>Sneathiellales</taxon>
        <taxon>Sneathiellaceae</taxon>
        <taxon>Sneathiella</taxon>
    </lineage>
</organism>
<dbReference type="Proteomes" id="UP001161409">
    <property type="component" value="Unassembled WGS sequence"/>
</dbReference>
<sequence>MPRLSPLDSLPVCEKRKLLYWALVEHYRQWICYDGIVFEQIREENKLSRKNLRQIARRYEVGRGITGATDKQKKNGQDPHADWLASELNSISQGWPDTLKARAEKCAEIAECAKTNGHSKYLPASAITKLIWFIQPDGWTMFDNLAALGLRSRNTGNSVIRMKAFYKELAERKFSNHACSLNRTIQNTDFSDLYGERIIDKFLMILGASVEWRENLIQENEIFLSLIPESLKNNIHKLAKDISDCHADSLLKKEPESS</sequence>
<reference evidence="1" key="1">
    <citation type="journal article" date="2014" name="Int. J. Syst. Evol. Microbiol.">
        <title>Complete genome of a new Firmicutes species belonging to the dominant human colonic microbiota ('Ruminococcus bicirculans') reveals two chromosomes and a selective capacity to utilize plant glucans.</title>
        <authorList>
            <consortium name="NISC Comparative Sequencing Program"/>
            <person name="Wegmann U."/>
            <person name="Louis P."/>
            <person name="Goesmann A."/>
            <person name="Henrissat B."/>
            <person name="Duncan S.H."/>
            <person name="Flint H.J."/>
        </authorList>
    </citation>
    <scope>NUCLEOTIDE SEQUENCE</scope>
    <source>
        <strain evidence="1">NBRC 103408</strain>
    </source>
</reference>
<evidence type="ECO:0000313" key="2">
    <source>
        <dbReference type="Proteomes" id="UP001161409"/>
    </source>
</evidence>